<keyword evidence="3" id="KW-1185">Reference proteome</keyword>
<evidence type="ECO:0000256" key="1">
    <source>
        <dbReference type="SAM" id="SignalP"/>
    </source>
</evidence>
<feature type="signal peptide" evidence="1">
    <location>
        <begin position="1"/>
        <end position="20"/>
    </location>
</feature>
<dbReference type="Pfam" id="PF01963">
    <property type="entry name" value="TraB_PrgY_gumN"/>
    <property type="match status" value="1"/>
</dbReference>
<dbReference type="EMBL" id="PVTP01000010">
    <property type="protein sequence ID" value="PRY76014.1"/>
    <property type="molecule type" value="Genomic_DNA"/>
</dbReference>
<comment type="caution">
    <text evidence="2">The sequence shown here is derived from an EMBL/GenBank/DDBJ whole genome shotgun (WGS) entry which is preliminary data.</text>
</comment>
<feature type="chain" id="PRO_5015467943" description="TraB family protein" evidence="1">
    <location>
        <begin position="21"/>
        <end position="330"/>
    </location>
</feature>
<sequence length="330" mass="36434">MFFRSAATVILTALGFPAAALCVGDNYLDQLSVEQHARLNAAVEEIPFSQGLIWDAHKDGHDLKIVGTMHIYDPRLDTLYAKLSDDVVNADLILVEASPEDQAALQQLMSTDPGQLFLTEGPTLPELLGDETWELLSTAAADRNIPSFMIAKMQPWYASIVLAIPSCAMEDMIAGELGLDHMIMGAATEANIPIQSLENFKTMFSIFQSEPLEEQLDVLRMSLMMPDVQQQIFVGMLDRYFAEDIGTLWQMSRIAMDDLPDMDAETATQLFDETQEAMLDGRNRNWIPVIAQAAAENDKIVIAAGAAHLIGENGILSLLQNEGWTITRDD</sequence>
<dbReference type="OrthoDB" id="9806326at2"/>
<dbReference type="AlphaFoldDB" id="A0A2T0VW89"/>
<evidence type="ECO:0000313" key="3">
    <source>
        <dbReference type="Proteomes" id="UP000238007"/>
    </source>
</evidence>
<dbReference type="InterPro" id="IPR002816">
    <property type="entry name" value="TraB/PrgY/GumN_fam"/>
</dbReference>
<accession>A0A2T0VW89</accession>
<dbReference type="PANTHER" id="PTHR40590:SF1">
    <property type="entry name" value="CYTOPLASMIC PROTEIN"/>
    <property type="match status" value="1"/>
</dbReference>
<proteinExistence type="predicted"/>
<evidence type="ECO:0008006" key="4">
    <source>
        <dbReference type="Google" id="ProtNLM"/>
    </source>
</evidence>
<dbReference type="Proteomes" id="UP000238007">
    <property type="component" value="Unassembled WGS sequence"/>
</dbReference>
<keyword evidence="1" id="KW-0732">Signal</keyword>
<dbReference type="PANTHER" id="PTHR40590">
    <property type="entry name" value="CYTOPLASMIC PROTEIN-RELATED"/>
    <property type="match status" value="1"/>
</dbReference>
<gene>
    <name evidence="2" type="ORF">CLV80_110100</name>
</gene>
<dbReference type="RefSeq" id="WP_106358578.1">
    <property type="nucleotide sequence ID" value="NZ_PVTP01000010.1"/>
</dbReference>
<dbReference type="InterPro" id="IPR047111">
    <property type="entry name" value="YbaP-like"/>
</dbReference>
<organism evidence="2 3">
    <name type="scientific">Yoonia maritima</name>
    <dbReference type="NCBI Taxonomy" id="1435347"/>
    <lineage>
        <taxon>Bacteria</taxon>
        <taxon>Pseudomonadati</taxon>
        <taxon>Pseudomonadota</taxon>
        <taxon>Alphaproteobacteria</taxon>
        <taxon>Rhodobacterales</taxon>
        <taxon>Paracoccaceae</taxon>
        <taxon>Yoonia</taxon>
    </lineage>
</organism>
<reference evidence="2 3" key="1">
    <citation type="submission" date="2018-03" db="EMBL/GenBank/DDBJ databases">
        <title>Genomic Encyclopedia of Archaeal and Bacterial Type Strains, Phase II (KMG-II): from individual species to whole genera.</title>
        <authorList>
            <person name="Goeker M."/>
        </authorList>
    </citation>
    <scope>NUCLEOTIDE SEQUENCE [LARGE SCALE GENOMIC DNA]</scope>
    <source>
        <strain evidence="2 3">DSM 101533</strain>
    </source>
</reference>
<name>A0A2T0VW89_9RHOB</name>
<protein>
    <recommendedName>
        <fullName evidence="4">TraB family protein</fullName>
    </recommendedName>
</protein>
<dbReference type="CDD" id="cd14789">
    <property type="entry name" value="Tiki"/>
    <property type="match status" value="1"/>
</dbReference>
<evidence type="ECO:0000313" key="2">
    <source>
        <dbReference type="EMBL" id="PRY76014.1"/>
    </source>
</evidence>